<evidence type="ECO:0000256" key="2">
    <source>
        <dbReference type="SAM" id="MobiDB-lite"/>
    </source>
</evidence>
<feature type="domain" description="Integrase catalytic" evidence="3">
    <location>
        <begin position="182"/>
        <end position="348"/>
    </location>
</feature>
<dbReference type="Pfam" id="PF07727">
    <property type="entry name" value="RVT_2"/>
    <property type="match status" value="1"/>
</dbReference>
<evidence type="ECO:0000259" key="3">
    <source>
        <dbReference type="PROSITE" id="PS50994"/>
    </source>
</evidence>
<evidence type="ECO:0000313" key="5">
    <source>
        <dbReference type="Proteomes" id="UP000235388"/>
    </source>
</evidence>
<name>A0A2N5TS93_9BASI</name>
<dbReference type="PROSITE" id="PS50994">
    <property type="entry name" value="INTEGRASE"/>
    <property type="match status" value="1"/>
</dbReference>
<evidence type="ECO:0000313" key="4">
    <source>
        <dbReference type="EMBL" id="PLW28298.1"/>
    </source>
</evidence>
<dbReference type="PANTHER" id="PTHR11439">
    <property type="entry name" value="GAG-POL-RELATED RETROTRANSPOSON"/>
    <property type="match status" value="1"/>
</dbReference>
<dbReference type="InterPro" id="IPR057670">
    <property type="entry name" value="SH3_retrovirus"/>
</dbReference>
<dbReference type="GO" id="GO:0003723">
    <property type="term" value="F:RNA binding"/>
    <property type="evidence" value="ECO:0007669"/>
    <property type="project" value="UniProtKB-KW"/>
</dbReference>
<dbReference type="GO" id="GO:0005634">
    <property type="term" value="C:nucleus"/>
    <property type="evidence" value="ECO:0007669"/>
    <property type="project" value="UniProtKB-ARBA"/>
</dbReference>
<dbReference type="InterPro" id="IPR013103">
    <property type="entry name" value="RVT_2"/>
</dbReference>
<reference evidence="4 5" key="1">
    <citation type="submission" date="2017-11" db="EMBL/GenBank/DDBJ databases">
        <title>De novo assembly and phasing of dikaryotic genomes from two isolates of Puccinia coronata f. sp. avenae, the causal agent of oat crown rust.</title>
        <authorList>
            <person name="Miller M.E."/>
            <person name="Zhang Y."/>
            <person name="Omidvar V."/>
            <person name="Sperschneider J."/>
            <person name="Schwessinger B."/>
            <person name="Raley C."/>
            <person name="Palmer J.M."/>
            <person name="Garnica D."/>
            <person name="Upadhyaya N."/>
            <person name="Rathjen J."/>
            <person name="Taylor J.M."/>
            <person name="Park R.F."/>
            <person name="Dodds P.N."/>
            <person name="Hirsch C.D."/>
            <person name="Kianian S.F."/>
            <person name="Figueroa M."/>
        </authorList>
    </citation>
    <scope>NUCLEOTIDE SEQUENCE [LARGE SCALE GENOMIC DNA]</scope>
    <source>
        <strain evidence="4">12NC29</strain>
    </source>
</reference>
<dbReference type="InterPro" id="IPR001584">
    <property type="entry name" value="Integrase_cat-core"/>
</dbReference>
<dbReference type="Pfam" id="PF25597">
    <property type="entry name" value="SH3_retrovirus"/>
    <property type="match status" value="1"/>
</dbReference>
<keyword evidence="5" id="KW-1185">Reference proteome</keyword>
<feature type="compositionally biased region" description="Pro residues" evidence="2">
    <location>
        <begin position="490"/>
        <end position="503"/>
    </location>
</feature>
<dbReference type="SUPFAM" id="SSF56672">
    <property type="entry name" value="DNA/RNA polymerases"/>
    <property type="match status" value="1"/>
</dbReference>
<dbReference type="Pfam" id="PF13976">
    <property type="entry name" value="gag_pre-integrs"/>
    <property type="match status" value="1"/>
</dbReference>
<dbReference type="InterPro" id="IPR036397">
    <property type="entry name" value="RNaseH_sf"/>
</dbReference>
<dbReference type="SUPFAM" id="SSF53098">
    <property type="entry name" value="Ribonuclease H-like"/>
    <property type="match status" value="1"/>
</dbReference>
<keyword evidence="1" id="KW-0694">RNA-binding</keyword>
<dbReference type="InterPro" id="IPR025724">
    <property type="entry name" value="GAG-pre-integrase_dom"/>
</dbReference>
<dbReference type="PANTHER" id="PTHR11439:SF467">
    <property type="entry name" value="INTEGRASE CATALYTIC DOMAIN-CONTAINING PROTEIN"/>
    <property type="match status" value="1"/>
</dbReference>
<comment type="caution">
    <text evidence="4">The sequence shown here is derived from an EMBL/GenBank/DDBJ whole genome shotgun (WGS) entry which is preliminary data.</text>
</comment>
<organism evidence="4 5">
    <name type="scientific">Puccinia coronata f. sp. avenae</name>
    <dbReference type="NCBI Taxonomy" id="200324"/>
    <lineage>
        <taxon>Eukaryota</taxon>
        <taxon>Fungi</taxon>
        <taxon>Dikarya</taxon>
        <taxon>Basidiomycota</taxon>
        <taxon>Pucciniomycotina</taxon>
        <taxon>Pucciniomycetes</taxon>
        <taxon>Pucciniales</taxon>
        <taxon>Pucciniaceae</taxon>
        <taxon>Puccinia</taxon>
    </lineage>
</organism>
<dbReference type="EMBL" id="PGCJ01000449">
    <property type="protein sequence ID" value="PLW28298.1"/>
    <property type="molecule type" value="Genomic_DNA"/>
</dbReference>
<protein>
    <recommendedName>
        <fullName evidence="3">Integrase catalytic domain-containing protein</fullName>
    </recommendedName>
</protein>
<sequence length="1075" mass="120652">MLPTAAPLLHLRGDNTNVHLANQSTVEATKKGLLLLPLSVKTEVKALVVPSLHEPLLSVANLCDKDLRVVFTKDGCDIYSSTDSPLTSKPVGKGYRRRNLYYLSAEPVSSNFSLVSSATPAENSLLGYHIRFSHIGLRPLKQLFKLGGIAPTILNKVDFQQCPVCVQSKLPRRELKSCQPYRLKEPGELIHLDVGSHEVNLREGYRYYVTFVDDCSKFTSVFPMKFKNNVFNCFKLFRASFEKDGKHPIRALRSDNGGEYISTEFTSYLASAGICHEPGPSHSPELNGVAERTNRTISNHIQCALLQAKVPKLFWADALRHSFHSFDSFLCKTPLGFKAPSAILGFRPVNLSTLHPFGCLSWYKVPEANRKKLDPKGRAAMLLSYLFDGNGYCLWDLGKCQVVKSRDVVFQDFTFPYTTELSATPPAIQEEIVWPQLTSEAVPALPTEVSPQQTLTPDMPLLDVQLEPRFDLCLSASIHAVPTSPAPSSISPPSPPPPSPQEPDIPEAPTEKPDGVVLITLPPLPDSPSPQPQGNPIAPSGIVSVPDSPNTGHAPSSPPRQRSGRERRAPDHYGRWAKSAKVDEDLDKPKTWQQLLNSPHKARWLKAADDEFASLLGMNTWKLVPRPHKRKVIKSKWVFKIKCRPDRSIQKLKGRLVAMGYTQVHANNWKGRQVDFKTAFLNGWLDEPVHMEQPPGFANPHHPDWVCEVSRSIYGLKQSPRQWNIELHKALLELGLTNSKYDPTLYFRVRDNNLVGALTIHVDDLAIIGEPSFVDDIILALGERFTIGANEDIHHFLSMKITRNVPNRHVFMSQSHYIDELCECFLDGKHTSVSTPTDANFKRLHRCWPEERPSSGPYNQLIGSLLCLSQCTHPNVAFAVNRLSQHLRDPSEAHWHAGVWILNYLVSTKLLKLKLGGKLDCCGYSNLDWAEERDDRRSTSAYTYCVGDGAILWKSQKQATVSLLSTEAEYEALSDSCKEGLWLRHLLTELCLQPDTPIPLHVDNEGAEALAKNPKNHARTKHIHAHYHFIRECVQDDKISLLHVSTHEMLADMLTKPLNRVLLEKNWLRFGLVDL</sequence>
<gene>
    <name evidence="4" type="ORF">PCANC_26545</name>
</gene>
<dbReference type="STRING" id="200324.A0A2N5TS93"/>
<feature type="compositionally biased region" description="Basic and acidic residues" evidence="2">
    <location>
        <begin position="563"/>
        <end position="585"/>
    </location>
</feature>
<dbReference type="OrthoDB" id="2685626at2759"/>
<feature type="compositionally biased region" description="Pro residues" evidence="2">
    <location>
        <begin position="522"/>
        <end position="533"/>
    </location>
</feature>
<dbReference type="AlphaFoldDB" id="A0A2N5TS93"/>
<evidence type="ECO:0000256" key="1">
    <source>
        <dbReference type="ARBA" id="ARBA00022884"/>
    </source>
</evidence>
<accession>A0A2N5TS93</accession>
<proteinExistence type="predicted"/>
<feature type="region of interest" description="Disordered" evidence="2">
    <location>
        <begin position="482"/>
        <end position="585"/>
    </location>
</feature>
<dbReference type="InterPro" id="IPR043502">
    <property type="entry name" value="DNA/RNA_pol_sf"/>
</dbReference>
<dbReference type="Gene3D" id="3.30.420.10">
    <property type="entry name" value="Ribonuclease H-like superfamily/Ribonuclease H"/>
    <property type="match status" value="1"/>
</dbReference>
<dbReference type="Pfam" id="PF00665">
    <property type="entry name" value="rve"/>
    <property type="match status" value="1"/>
</dbReference>
<dbReference type="InterPro" id="IPR012337">
    <property type="entry name" value="RNaseH-like_sf"/>
</dbReference>
<dbReference type="GO" id="GO:0015074">
    <property type="term" value="P:DNA integration"/>
    <property type="evidence" value="ECO:0007669"/>
    <property type="project" value="InterPro"/>
</dbReference>
<dbReference type="Proteomes" id="UP000235388">
    <property type="component" value="Unassembled WGS sequence"/>
</dbReference>
<dbReference type="CDD" id="cd09272">
    <property type="entry name" value="RNase_HI_RT_Ty1"/>
    <property type="match status" value="1"/>
</dbReference>